<name>A0AA37WDM3_9BACT</name>
<dbReference type="InterPro" id="IPR039425">
    <property type="entry name" value="RNA_pol_sigma-70-like"/>
</dbReference>
<dbReference type="InterPro" id="IPR036388">
    <property type="entry name" value="WH-like_DNA-bd_sf"/>
</dbReference>
<dbReference type="CDD" id="cd06171">
    <property type="entry name" value="Sigma70_r4"/>
    <property type="match status" value="1"/>
</dbReference>
<dbReference type="GO" id="GO:0003677">
    <property type="term" value="F:DNA binding"/>
    <property type="evidence" value="ECO:0007669"/>
    <property type="project" value="UniProtKB-KW"/>
</dbReference>
<dbReference type="RefSeq" id="WP_235290753.1">
    <property type="nucleotide sequence ID" value="NZ_BSOH01000007.1"/>
</dbReference>
<dbReference type="SUPFAM" id="SSF88659">
    <property type="entry name" value="Sigma3 and sigma4 domains of RNA polymerase sigma factors"/>
    <property type="match status" value="1"/>
</dbReference>
<dbReference type="PANTHER" id="PTHR43133:SF8">
    <property type="entry name" value="RNA POLYMERASE SIGMA FACTOR HI_1459-RELATED"/>
    <property type="match status" value="1"/>
</dbReference>
<accession>A0AA37WDM3</accession>
<dbReference type="PANTHER" id="PTHR43133">
    <property type="entry name" value="RNA POLYMERASE ECF-TYPE SIGMA FACTO"/>
    <property type="match status" value="1"/>
</dbReference>
<dbReference type="Proteomes" id="UP001156666">
    <property type="component" value="Unassembled WGS sequence"/>
</dbReference>
<evidence type="ECO:0000256" key="5">
    <source>
        <dbReference type="ARBA" id="ARBA00023163"/>
    </source>
</evidence>
<evidence type="ECO:0000256" key="2">
    <source>
        <dbReference type="ARBA" id="ARBA00023015"/>
    </source>
</evidence>
<sequence>MDLLTDESLINKVQNGQLDACGLLYMRYKKPLFNYFYNNIYDVTKSEDMVQTVFEKVIKYKKNFKGTGSFRSWLFTIARNTYIDDFNARKKNRSVDIMDHDFAHEEHGENQMLDQEESNLLQKALRMLDDEKRELISMIKLNEMKYQQVADLYGLSLSNVKTKVFRIMQELKENAHKLQANG</sequence>
<organism evidence="8 9">
    <name type="scientific">Portibacter lacus</name>
    <dbReference type="NCBI Taxonomy" id="1099794"/>
    <lineage>
        <taxon>Bacteria</taxon>
        <taxon>Pseudomonadati</taxon>
        <taxon>Bacteroidota</taxon>
        <taxon>Saprospiria</taxon>
        <taxon>Saprospirales</taxon>
        <taxon>Haliscomenobacteraceae</taxon>
        <taxon>Portibacter</taxon>
    </lineage>
</organism>
<dbReference type="AlphaFoldDB" id="A0AA37WDM3"/>
<keyword evidence="4" id="KW-0238">DNA-binding</keyword>
<dbReference type="Gene3D" id="1.10.1740.10">
    <property type="match status" value="1"/>
</dbReference>
<dbReference type="InterPro" id="IPR007627">
    <property type="entry name" value="RNA_pol_sigma70_r2"/>
</dbReference>
<evidence type="ECO:0000256" key="4">
    <source>
        <dbReference type="ARBA" id="ARBA00023125"/>
    </source>
</evidence>
<dbReference type="EMBL" id="BSOH01000007">
    <property type="protein sequence ID" value="GLR17068.1"/>
    <property type="molecule type" value="Genomic_DNA"/>
</dbReference>
<dbReference type="InterPro" id="IPR013249">
    <property type="entry name" value="RNA_pol_sigma70_r4_t2"/>
</dbReference>
<evidence type="ECO:0000256" key="1">
    <source>
        <dbReference type="ARBA" id="ARBA00010641"/>
    </source>
</evidence>
<evidence type="ECO:0000259" key="7">
    <source>
        <dbReference type="Pfam" id="PF08281"/>
    </source>
</evidence>
<feature type="domain" description="RNA polymerase sigma-70 region 2" evidence="6">
    <location>
        <begin position="24"/>
        <end position="90"/>
    </location>
</feature>
<proteinExistence type="inferred from homology"/>
<evidence type="ECO:0000259" key="6">
    <source>
        <dbReference type="Pfam" id="PF04542"/>
    </source>
</evidence>
<keyword evidence="3" id="KW-0731">Sigma factor</keyword>
<dbReference type="Gene3D" id="1.10.10.10">
    <property type="entry name" value="Winged helix-like DNA-binding domain superfamily/Winged helix DNA-binding domain"/>
    <property type="match status" value="1"/>
</dbReference>
<evidence type="ECO:0000313" key="9">
    <source>
        <dbReference type="Proteomes" id="UP001156666"/>
    </source>
</evidence>
<dbReference type="InterPro" id="IPR013325">
    <property type="entry name" value="RNA_pol_sigma_r2"/>
</dbReference>
<dbReference type="Pfam" id="PF08281">
    <property type="entry name" value="Sigma70_r4_2"/>
    <property type="match status" value="1"/>
</dbReference>
<protein>
    <submittedName>
        <fullName evidence="8">RNA polymerase sigma24 factor</fullName>
    </submittedName>
</protein>
<evidence type="ECO:0000256" key="3">
    <source>
        <dbReference type="ARBA" id="ARBA00023082"/>
    </source>
</evidence>
<keyword evidence="5" id="KW-0804">Transcription</keyword>
<keyword evidence="9" id="KW-1185">Reference proteome</keyword>
<dbReference type="SUPFAM" id="SSF88946">
    <property type="entry name" value="Sigma2 domain of RNA polymerase sigma factors"/>
    <property type="match status" value="1"/>
</dbReference>
<dbReference type="InterPro" id="IPR014284">
    <property type="entry name" value="RNA_pol_sigma-70_dom"/>
</dbReference>
<reference evidence="8" key="1">
    <citation type="journal article" date="2014" name="Int. J. Syst. Evol. Microbiol.">
        <title>Complete genome sequence of Corynebacterium casei LMG S-19264T (=DSM 44701T), isolated from a smear-ripened cheese.</title>
        <authorList>
            <consortium name="US DOE Joint Genome Institute (JGI-PGF)"/>
            <person name="Walter F."/>
            <person name="Albersmeier A."/>
            <person name="Kalinowski J."/>
            <person name="Ruckert C."/>
        </authorList>
    </citation>
    <scope>NUCLEOTIDE SEQUENCE</scope>
    <source>
        <strain evidence="8">NBRC 108769</strain>
    </source>
</reference>
<dbReference type="InterPro" id="IPR013324">
    <property type="entry name" value="RNA_pol_sigma_r3/r4-like"/>
</dbReference>
<comment type="caution">
    <text evidence="8">The sequence shown here is derived from an EMBL/GenBank/DDBJ whole genome shotgun (WGS) entry which is preliminary data.</text>
</comment>
<dbReference type="Pfam" id="PF04542">
    <property type="entry name" value="Sigma70_r2"/>
    <property type="match status" value="1"/>
</dbReference>
<evidence type="ECO:0000313" key="8">
    <source>
        <dbReference type="EMBL" id="GLR17068.1"/>
    </source>
</evidence>
<keyword evidence="2" id="KW-0805">Transcription regulation</keyword>
<feature type="domain" description="RNA polymerase sigma factor 70 region 4 type 2" evidence="7">
    <location>
        <begin position="119"/>
        <end position="171"/>
    </location>
</feature>
<gene>
    <name evidence="8" type="ORF">GCM10007940_16830</name>
</gene>
<comment type="similarity">
    <text evidence="1">Belongs to the sigma-70 factor family. ECF subfamily.</text>
</comment>
<dbReference type="GO" id="GO:0016987">
    <property type="term" value="F:sigma factor activity"/>
    <property type="evidence" value="ECO:0007669"/>
    <property type="project" value="UniProtKB-KW"/>
</dbReference>
<dbReference type="NCBIfam" id="TIGR02937">
    <property type="entry name" value="sigma70-ECF"/>
    <property type="match status" value="1"/>
</dbReference>
<dbReference type="GO" id="GO:0006352">
    <property type="term" value="P:DNA-templated transcription initiation"/>
    <property type="evidence" value="ECO:0007669"/>
    <property type="project" value="InterPro"/>
</dbReference>
<reference evidence="8" key="2">
    <citation type="submission" date="2023-01" db="EMBL/GenBank/DDBJ databases">
        <title>Draft genome sequence of Portibacter lacus strain NBRC 108769.</title>
        <authorList>
            <person name="Sun Q."/>
            <person name="Mori K."/>
        </authorList>
    </citation>
    <scope>NUCLEOTIDE SEQUENCE</scope>
    <source>
        <strain evidence="8">NBRC 108769</strain>
    </source>
</reference>